<evidence type="ECO:0000313" key="8">
    <source>
        <dbReference type="Proteomes" id="UP001150062"/>
    </source>
</evidence>
<dbReference type="InterPro" id="IPR055135">
    <property type="entry name" value="PRMT_dom"/>
</dbReference>
<evidence type="ECO:0000259" key="6">
    <source>
        <dbReference type="Pfam" id="PF22528"/>
    </source>
</evidence>
<gene>
    <name evidence="7" type="ORF">M0813_24810</name>
</gene>
<keyword evidence="3 4" id="KW-0949">S-adenosyl-L-methionine</keyword>
<dbReference type="PROSITE" id="PS51678">
    <property type="entry name" value="SAM_MT_PRMT"/>
    <property type="match status" value="1"/>
</dbReference>
<feature type="compositionally biased region" description="Basic and acidic residues" evidence="5">
    <location>
        <begin position="1"/>
        <end position="16"/>
    </location>
</feature>
<keyword evidence="8" id="KW-1185">Reference proteome</keyword>
<keyword evidence="1 4" id="KW-0489">Methyltransferase</keyword>
<dbReference type="PANTHER" id="PTHR11006">
    <property type="entry name" value="PROTEIN ARGININE N-METHYLTRANSFERASE"/>
    <property type="match status" value="1"/>
</dbReference>
<comment type="caution">
    <text evidence="7">The sequence shown here is derived from an EMBL/GenBank/DDBJ whole genome shotgun (WGS) entry which is preliminary data.</text>
</comment>
<feature type="region of interest" description="Disordered" evidence="5">
    <location>
        <begin position="1"/>
        <end position="24"/>
    </location>
</feature>
<sequence>MSKIEKEKETEKKTSQEENNSLHESNLSFTSKDFYFEAYSHIGSHEDIIRDSTFLNSFKRAILNNPQIFKDKIVMDVGCGIGILSLMAAKAGAKKVIGIDHSKILLQTNEIIKENGFSDTITLINSKVEDVEKLPEGIEEVDVIISDWMGYSLFYEHMLQSVIFARDKWLKEGGIMIPDQASLYICGALDPELNENRINFWDNVYGFQMKSIKPLIPKEPLIAYVSSDYIVSDPGLLKKINLVTIDHQDIEFETNFEFEFSKQNYFNTFVLYFTYGFNYVKSPFNISTSPYYPMTHWKQTILYLDEMYPVFPNEIIKGTFKHIQDKKRPKDLLVSIKYQLNGKICKKKQENYYRLK</sequence>
<dbReference type="EMBL" id="JAOAOG010000216">
    <property type="protein sequence ID" value="KAJ6239890.1"/>
    <property type="molecule type" value="Genomic_DNA"/>
</dbReference>
<evidence type="ECO:0000256" key="5">
    <source>
        <dbReference type="SAM" id="MobiDB-lite"/>
    </source>
</evidence>
<dbReference type="InterPro" id="IPR025799">
    <property type="entry name" value="Arg_MeTrfase"/>
</dbReference>
<dbReference type="SUPFAM" id="SSF53335">
    <property type="entry name" value="S-adenosyl-L-methionine-dependent methyltransferases"/>
    <property type="match status" value="1"/>
</dbReference>
<organism evidence="7 8">
    <name type="scientific">Anaeramoeba flamelloides</name>
    <dbReference type="NCBI Taxonomy" id="1746091"/>
    <lineage>
        <taxon>Eukaryota</taxon>
        <taxon>Metamonada</taxon>
        <taxon>Anaeramoebidae</taxon>
        <taxon>Anaeramoeba</taxon>
    </lineage>
</organism>
<dbReference type="Pfam" id="PF06325">
    <property type="entry name" value="PrmA"/>
    <property type="match status" value="1"/>
</dbReference>
<keyword evidence="2 4" id="KW-0808">Transferase</keyword>
<evidence type="ECO:0000256" key="4">
    <source>
        <dbReference type="PROSITE-ProRule" id="PRU01015"/>
    </source>
</evidence>
<dbReference type="CDD" id="cd02440">
    <property type="entry name" value="AdoMet_MTases"/>
    <property type="match status" value="1"/>
</dbReference>
<dbReference type="Proteomes" id="UP001150062">
    <property type="component" value="Unassembled WGS sequence"/>
</dbReference>
<reference evidence="7" key="1">
    <citation type="submission" date="2022-08" db="EMBL/GenBank/DDBJ databases">
        <title>Novel sulfate-reducing endosymbionts in the free-living metamonad Anaeramoeba.</title>
        <authorList>
            <person name="Jerlstrom-Hultqvist J."/>
            <person name="Cepicka I."/>
            <person name="Gallot-Lavallee L."/>
            <person name="Salas-Leiva D."/>
            <person name="Curtis B.A."/>
            <person name="Zahonova K."/>
            <person name="Pipaliya S."/>
            <person name="Dacks J."/>
            <person name="Roger A.J."/>
        </authorList>
    </citation>
    <scope>NUCLEOTIDE SEQUENCE</scope>
    <source>
        <strain evidence="7">Schooner1</strain>
    </source>
</reference>
<evidence type="ECO:0000256" key="2">
    <source>
        <dbReference type="ARBA" id="ARBA00022679"/>
    </source>
</evidence>
<name>A0ABQ8Y4Y6_9EUKA</name>
<dbReference type="Gene3D" id="3.40.50.150">
    <property type="entry name" value="Vaccinia Virus protein VP39"/>
    <property type="match status" value="1"/>
</dbReference>
<protein>
    <submittedName>
        <fullName evidence="7">Protein arginine n-methyltransferase 3</fullName>
    </submittedName>
</protein>
<dbReference type="PANTHER" id="PTHR11006:SF53">
    <property type="entry name" value="PROTEIN ARGININE N-METHYLTRANSFERASE 3"/>
    <property type="match status" value="1"/>
</dbReference>
<dbReference type="Gene3D" id="2.70.160.11">
    <property type="entry name" value="Hnrnp arginine n-methyltransferase1"/>
    <property type="match status" value="1"/>
</dbReference>
<accession>A0ABQ8Y4Y6</accession>
<dbReference type="InterPro" id="IPR029063">
    <property type="entry name" value="SAM-dependent_MTases_sf"/>
</dbReference>
<evidence type="ECO:0000313" key="7">
    <source>
        <dbReference type="EMBL" id="KAJ6239890.1"/>
    </source>
</evidence>
<dbReference type="Pfam" id="PF22528">
    <property type="entry name" value="PRMT_C"/>
    <property type="match status" value="1"/>
</dbReference>
<evidence type="ECO:0000256" key="1">
    <source>
        <dbReference type="ARBA" id="ARBA00022603"/>
    </source>
</evidence>
<proteinExistence type="predicted"/>
<evidence type="ECO:0000256" key="3">
    <source>
        <dbReference type="ARBA" id="ARBA00022691"/>
    </source>
</evidence>
<feature type="domain" description="Protein arginine N-methyltransferase" evidence="6">
    <location>
        <begin position="179"/>
        <end position="342"/>
    </location>
</feature>